<dbReference type="InterPro" id="IPR036291">
    <property type="entry name" value="NAD(P)-bd_dom_sf"/>
</dbReference>
<dbReference type="Pfam" id="PF00044">
    <property type="entry name" value="Gp_dh_N"/>
    <property type="match status" value="1"/>
</dbReference>
<keyword evidence="5" id="KW-0547">Nucleotide-binding</keyword>
<feature type="site" description="Activates thiol group during catalysis" evidence="6">
    <location>
        <position position="190"/>
    </location>
</feature>
<evidence type="ECO:0000256" key="5">
    <source>
        <dbReference type="PIRSR" id="PIRSR000149-3"/>
    </source>
</evidence>
<dbReference type="SUPFAM" id="SSF51735">
    <property type="entry name" value="NAD(P)-binding Rossmann-fold domains"/>
    <property type="match status" value="1"/>
</dbReference>
<keyword evidence="5" id="KW-0520">NAD</keyword>
<dbReference type="InterPro" id="IPR020831">
    <property type="entry name" value="GlycerAld/Erythrose_P_DH"/>
</dbReference>
<dbReference type="FunFam" id="3.30.360.10:FF:000002">
    <property type="entry name" value="Glyceraldehyde-3-phosphate dehydrogenase"/>
    <property type="match status" value="1"/>
</dbReference>
<feature type="binding site" evidence="5">
    <location>
        <position position="34"/>
    </location>
    <ligand>
        <name>NAD(+)</name>
        <dbReference type="ChEBI" id="CHEBI:57540"/>
    </ligand>
</feature>
<feature type="binding site" evidence="5">
    <location>
        <position position="331"/>
    </location>
    <ligand>
        <name>NAD(+)</name>
        <dbReference type="ChEBI" id="CHEBI:57540"/>
    </ligand>
</feature>
<comment type="caution">
    <text evidence="9">The sequence shown here is derived from an EMBL/GenBank/DDBJ whole genome shotgun (WGS) entry which is preliminary data.</text>
</comment>
<dbReference type="Proteomes" id="UP000824070">
    <property type="component" value="Unassembled WGS sequence"/>
</dbReference>
<dbReference type="Gene3D" id="3.30.360.10">
    <property type="entry name" value="Dihydrodipicolinate Reductase, domain 2"/>
    <property type="match status" value="1"/>
</dbReference>
<evidence type="ECO:0000313" key="10">
    <source>
        <dbReference type="Proteomes" id="UP000824070"/>
    </source>
</evidence>
<evidence type="ECO:0000259" key="8">
    <source>
        <dbReference type="SMART" id="SM00846"/>
    </source>
</evidence>
<dbReference type="PANTHER" id="PTHR43148">
    <property type="entry name" value="GLYCERALDEHYDE-3-PHOSPHATE DEHYDROGENASE 2"/>
    <property type="match status" value="1"/>
</dbReference>
<feature type="binding site" evidence="4">
    <location>
        <position position="193"/>
    </location>
    <ligand>
        <name>D-glyceraldehyde 3-phosphate</name>
        <dbReference type="ChEBI" id="CHEBI:59776"/>
    </ligand>
</feature>
<name>A0A9D1S3S2_9FIRM</name>
<evidence type="ECO:0000256" key="2">
    <source>
        <dbReference type="ARBA" id="ARBA00023002"/>
    </source>
</evidence>
<evidence type="ECO:0000256" key="6">
    <source>
        <dbReference type="PIRSR" id="PIRSR000149-4"/>
    </source>
</evidence>
<dbReference type="InterPro" id="IPR006424">
    <property type="entry name" value="Glyceraldehyde-3-P_DH_1"/>
</dbReference>
<dbReference type="AlphaFoldDB" id="A0A9D1S3S2"/>
<dbReference type="FunFam" id="3.40.50.720:FF:000001">
    <property type="entry name" value="Glyceraldehyde-3-phosphate dehydrogenase"/>
    <property type="match status" value="1"/>
</dbReference>
<keyword evidence="2" id="KW-0560">Oxidoreductase</keyword>
<feature type="binding site" evidence="4">
    <location>
        <begin position="162"/>
        <end position="164"/>
    </location>
    <ligand>
        <name>D-glyceraldehyde 3-phosphate</name>
        <dbReference type="ChEBI" id="CHEBI:59776"/>
    </ligand>
</feature>
<dbReference type="InterPro" id="IPR020828">
    <property type="entry name" value="GlycerAld_3-P_DH_NAD(P)-bd"/>
</dbReference>
<accession>A0A9D1S3S2</accession>
<dbReference type="PRINTS" id="PR00078">
    <property type="entry name" value="G3PDHDRGNASE"/>
</dbReference>
<comment type="similarity">
    <text evidence="1 7">Belongs to the glyceraldehyde-3-phosphate dehydrogenase family.</text>
</comment>
<dbReference type="SUPFAM" id="SSF55347">
    <property type="entry name" value="Glyceraldehyde-3-phosphate dehydrogenase-like, C-terminal domain"/>
    <property type="match status" value="1"/>
</dbReference>
<reference evidence="9" key="1">
    <citation type="submission" date="2020-10" db="EMBL/GenBank/DDBJ databases">
        <authorList>
            <person name="Gilroy R."/>
        </authorList>
    </citation>
    <scope>NUCLEOTIDE SEQUENCE</scope>
    <source>
        <strain evidence="9">ChiGjej1B1-22543</strain>
    </source>
</reference>
<feature type="binding site" evidence="4">
    <location>
        <begin position="221"/>
        <end position="222"/>
    </location>
    <ligand>
        <name>D-glyceraldehyde 3-phosphate</name>
        <dbReference type="ChEBI" id="CHEBI:59776"/>
    </ligand>
</feature>
<dbReference type="GO" id="GO:0016620">
    <property type="term" value="F:oxidoreductase activity, acting on the aldehyde or oxo group of donors, NAD or NADP as acceptor"/>
    <property type="evidence" value="ECO:0007669"/>
    <property type="project" value="InterPro"/>
</dbReference>
<dbReference type="NCBIfam" id="TIGR01534">
    <property type="entry name" value="GAPDH-I"/>
    <property type="match status" value="1"/>
</dbReference>
<feature type="active site" description="Nucleophile" evidence="3">
    <location>
        <position position="163"/>
    </location>
</feature>
<dbReference type="PIRSF" id="PIRSF000149">
    <property type="entry name" value="GAP_DH"/>
    <property type="match status" value="1"/>
</dbReference>
<dbReference type="Gene3D" id="3.40.50.720">
    <property type="entry name" value="NAD(P)-binding Rossmann-like Domain"/>
    <property type="match status" value="1"/>
</dbReference>
<protein>
    <submittedName>
        <fullName evidence="9">Type I glyceraldehyde-3-phosphate dehydrogenase</fullName>
    </submittedName>
</protein>
<dbReference type="CDD" id="cd18126">
    <property type="entry name" value="GAPDH_I_C"/>
    <property type="match status" value="1"/>
</dbReference>
<sequence>MSIKLAINGFGRIGRLAFRRAYEEGHFEVVAINDLVDAKTLAYLLKYDTTQHSWHVDDISAEVKKDENGNIVENYLVFKGHKIPVLGKKDPHDLKWGEYGVDIVLECTGRLKSKEDGQVHLDNGAKGVIISAPSSSKDIPTFVYGVNTDKLTPDMKIISGGSCTTNCLAPVMDVLDKKYHVRGGFMTTVHAYTNDQTILDLAKGNLRRGRAAAANIVPTTTGAAKAIKVVIPDLDGKLMGGAIRVPVPDGSLVDLSLVLDDEDLTVDGINASLKEASEGYLKGVLGYTTDEIVSSDIIGSTYGSIFDATQTVVFTDKTGLHHVKVVSWYDNENSFTCQYIRLAGEYGKVLGCK</sequence>
<reference evidence="9" key="2">
    <citation type="journal article" date="2021" name="PeerJ">
        <title>Extensive microbial diversity within the chicken gut microbiome revealed by metagenomics and culture.</title>
        <authorList>
            <person name="Gilroy R."/>
            <person name="Ravi A."/>
            <person name="Getino M."/>
            <person name="Pursley I."/>
            <person name="Horton D.L."/>
            <person name="Alikhan N.F."/>
            <person name="Baker D."/>
            <person name="Gharbi K."/>
            <person name="Hall N."/>
            <person name="Watson M."/>
            <person name="Adriaenssens E.M."/>
            <person name="Foster-Nyarko E."/>
            <person name="Jarju S."/>
            <person name="Secka A."/>
            <person name="Antonio M."/>
            <person name="Oren A."/>
            <person name="Chaudhuri R.R."/>
            <person name="La Ragione R."/>
            <person name="Hildebrand F."/>
            <person name="Pallen M.J."/>
        </authorList>
    </citation>
    <scope>NUCLEOTIDE SEQUENCE</scope>
    <source>
        <strain evidence="9">ChiGjej1B1-22543</strain>
    </source>
</reference>
<dbReference type="GO" id="GO:0050661">
    <property type="term" value="F:NADP binding"/>
    <property type="evidence" value="ECO:0007669"/>
    <property type="project" value="InterPro"/>
</dbReference>
<feature type="binding site" evidence="5">
    <location>
        <position position="131"/>
    </location>
    <ligand>
        <name>NAD(+)</name>
        <dbReference type="ChEBI" id="CHEBI:57540"/>
    </ligand>
</feature>
<proteinExistence type="inferred from homology"/>
<feature type="binding site" evidence="5">
    <location>
        <begin position="12"/>
        <end position="13"/>
    </location>
    <ligand>
        <name>NAD(+)</name>
        <dbReference type="ChEBI" id="CHEBI:57540"/>
    </ligand>
</feature>
<evidence type="ECO:0000256" key="7">
    <source>
        <dbReference type="RuleBase" id="RU000397"/>
    </source>
</evidence>
<feature type="binding site" evidence="4">
    <location>
        <position position="244"/>
    </location>
    <ligand>
        <name>D-glyceraldehyde 3-phosphate</name>
        <dbReference type="ChEBI" id="CHEBI:59776"/>
    </ligand>
</feature>
<dbReference type="GO" id="GO:0051287">
    <property type="term" value="F:NAD binding"/>
    <property type="evidence" value="ECO:0007669"/>
    <property type="project" value="InterPro"/>
</dbReference>
<dbReference type="SMART" id="SM00846">
    <property type="entry name" value="Gp_dh_N"/>
    <property type="match status" value="1"/>
</dbReference>
<gene>
    <name evidence="9" type="primary">gap</name>
    <name evidence="9" type="ORF">IAC52_04390</name>
</gene>
<evidence type="ECO:0000256" key="3">
    <source>
        <dbReference type="PIRSR" id="PIRSR000149-1"/>
    </source>
</evidence>
<dbReference type="InterPro" id="IPR020829">
    <property type="entry name" value="GlycerAld_3-P_DH_cat"/>
</dbReference>
<feature type="domain" description="Glyceraldehyde 3-phosphate dehydrogenase NAD(P) binding" evidence="8">
    <location>
        <begin position="3"/>
        <end position="163"/>
    </location>
</feature>
<dbReference type="EMBL" id="DVMV01000037">
    <property type="protein sequence ID" value="HIU45517.1"/>
    <property type="molecule type" value="Genomic_DNA"/>
</dbReference>
<evidence type="ECO:0000256" key="4">
    <source>
        <dbReference type="PIRSR" id="PIRSR000149-2"/>
    </source>
</evidence>
<dbReference type="GO" id="GO:0006006">
    <property type="term" value="P:glucose metabolic process"/>
    <property type="evidence" value="ECO:0007669"/>
    <property type="project" value="InterPro"/>
</dbReference>
<dbReference type="Pfam" id="PF02800">
    <property type="entry name" value="Gp_dh_C"/>
    <property type="match status" value="1"/>
</dbReference>
<organism evidence="9 10">
    <name type="scientific">Candidatus Alloenteromonas pullicola</name>
    <dbReference type="NCBI Taxonomy" id="2840784"/>
    <lineage>
        <taxon>Bacteria</taxon>
        <taxon>Bacillati</taxon>
        <taxon>Bacillota</taxon>
        <taxon>Bacillota incertae sedis</taxon>
        <taxon>Candidatus Alloenteromonas</taxon>
    </lineage>
</organism>
<dbReference type="CDD" id="cd05214">
    <property type="entry name" value="GAPDH_I_N"/>
    <property type="match status" value="1"/>
</dbReference>
<evidence type="ECO:0000256" key="1">
    <source>
        <dbReference type="ARBA" id="ARBA00007406"/>
    </source>
</evidence>
<evidence type="ECO:0000313" key="9">
    <source>
        <dbReference type="EMBL" id="HIU45517.1"/>
    </source>
</evidence>